<organism evidence="1">
    <name type="scientific">Arabidopsis thaliana</name>
    <name type="common">Mouse-ear cress</name>
    <dbReference type="NCBI Taxonomy" id="3702"/>
    <lineage>
        <taxon>Eukaryota</taxon>
        <taxon>Viridiplantae</taxon>
        <taxon>Streptophyta</taxon>
        <taxon>Embryophyta</taxon>
        <taxon>Tracheophyta</taxon>
        <taxon>Spermatophyta</taxon>
        <taxon>Magnoliopsida</taxon>
        <taxon>eudicotyledons</taxon>
        <taxon>Gunneridae</taxon>
        <taxon>Pentapetalae</taxon>
        <taxon>rosids</taxon>
        <taxon>malvids</taxon>
        <taxon>Brassicales</taxon>
        <taxon>Brassicaceae</taxon>
        <taxon>Camelineae</taxon>
        <taxon>Arabidopsis</taxon>
    </lineage>
</organism>
<proteinExistence type="predicted"/>
<reference key="2">
    <citation type="journal article" date="2000" name="Nature">
        <title>Sequence and analysis of chromosome 3 of the plant Arabidopsis thaliana.</title>
        <authorList>
            <consortium name="European Union Chromosome 3 Arabidopsis Sequencing Consortium"/>
            <consortium name="Institute for Genomic Research"/>
            <consortium name="Kazusa DNA Research Institute"/>
            <person name="Salanoubat M."/>
            <person name="Lemcke K."/>
            <person name="Rieger M."/>
            <person name="Ansorge W."/>
            <person name="Unseld M."/>
            <person name="Fartmann B."/>
            <person name="Valle G."/>
            <person name="Blocker H."/>
            <person name="Perez-Alonso M."/>
            <person name="Obermaier B."/>
            <person name="Delseny M."/>
            <person name="Boutry M."/>
            <person name="Grivell L.A."/>
            <person name="Mache R."/>
            <person name="Puigdomenech P."/>
            <person name="De Simone V."/>
            <person name="Choisne N."/>
            <person name="Artiguenave F."/>
            <person name="Robert C."/>
            <person name="Brottier P."/>
            <person name="Wincker P."/>
            <person name="Cattolico L."/>
            <person name="Weissenbach J."/>
            <person name="Saurin W."/>
            <person name="Quetier F."/>
            <person name="Schafer M."/>
            <person name="Muller-Auer S."/>
            <person name="Gabel C."/>
            <person name="Fuchs M."/>
            <person name="Benes V."/>
            <person name="Wurmbach E."/>
            <person name="Drzonek H."/>
            <person name="Erfle H."/>
            <person name="Jordan N."/>
            <person name="Bangert S."/>
            <person name="Wiedelmann R."/>
            <person name="Kranz H."/>
            <person name="Voss H."/>
            <person name="Holland R."/>
            <person name="Brandt P."/>
            <person name="Nyakatura G."/>
            <person name="Vezzi A."/>
            <person name="D'Angelo M."/>
            <person name="Pallavicini A."/>
            <person name="Toppo S."/>
            <person name="Simionati B."/>
            <person name="Conrad A."/>
            <person name="Hornischer K."/>
            <person name="Kauer G."/>
            <person name="Lohnert T.H."/>
            <person name="Nordsiek G."/>
            <person name="Reichelt J."/>
            <person name="Scharfe M."/>
            <person name="Schon O."/>
            <person name="Bargues M."/>
            <person name="Terol J."/>
            <person name="Climent J."/>
            <person name="Navarro P."/>
            <person name="Collado C."/>
            <person name="Perez-Perez A."/>
            <person name="Ottenwalder B."/>
            <person name="Duchemin D."/>
            <person name="Cooke R."/>
            <person name="Laudie M."/>
            <person name="Berger-Llauro C."/>
            <person name="Purnelle B."/>
            <person name="Masuy D."/>
            <person name="de Haan M."/>
            <person name="Maarse A.C."/>
            <person name="Alcaraz J.P."/>
            <person name="Cottet A."/>
            <person name="Casacuberta E."/>
            <person name="Monfort A."/>
            <person name="Argiriou A."/>
            <person name="flores M."/>
            <person name="Liguori R."/>
            <person name="Vitale D."/>
            <person name="Mannhaupt G."/>
            <person name="Haase D."/>
            <person name="Schoof H."/>
            <person name="Rudd S."/>
            <person name="Zaccaria P."/>
            <person name="Mewes H.W."/>
            <person name="Mayer K.F."/>
            <person name="Kaul S."/>
            <person name="Town C.D."/>
            <person name="Koo H.L."/>
            <person name="Tallon L.J."/>
            <person name="Jenkins J."/>
            <person name="Rooney T."/>
            <person name="Rizzo M."/>
            <person name="Walts A."/>
            <person name="Utterback T."/>
            <person name="Fujii C.Y."/>
            <person name="Shea T.P."/>
            <person name="Creasy T.H."/>
            <person name="Haas B."/>
            <person name="Maiti R."/>
            <person name="Wu D."/>
            <person name="Peterson J."/>
            <person name="Van Aken S."/>
            <person name="Pai G."/>
            <person name="Militscher J."/>
            <person name="Sellers P."/>
            <person name="Gill J.E."/>
            <person name="Feldblyum T.V."/>
            <person name="Preuss D."/>
            <person name="Lin X."/>
            <person name="Nierman W.C."/>
            <person name="Salzberg S.L."/>
            <person name="White O."/>
            <person name="Venter J.C."/>
            <person name="Fraser C.M."/>
            <person name="Kaneko T."/>
            <person name="Nakamura Y."/>
            <person name="Sato S."/>
            <person name="Kato T."/>
            <person name="Asamizu E."/>
            <person name="Sasamoto S."/>
            <person name="Kimura T."/>
            <person name="Idesawa K."/>
            <person name="Kawashima K."/>
            <person name="Kishida Y."/>
            <person name="Kiyokawa C."/>
            <person name="Kohara M."/>
            <person name="Matsumoto M."/>
            <person name="Matsuno A."/>
            <person name="Muraki A."/>
            <person name="Nakayama S."/>
            <person name="Nakazaki N."/>
            <person name="Shinpo S."/>
            <person name="Takeuchi C."/>
            <person name="Wada T."/>
            <person name="Watanabe A."/>
            <person name="Yamada M."/>
            <person name="Yasuda M."/>
            <person name="Tabata S."/>
        </authorList>
    </citation>
    <scope>NUCLEOTIDE SEQUENCE [LARGE SCALE GENOMIC DNA]</scope>
    <source>
        <strain>cv. Columbia</strain>
    </source>
</reference>
<protein>
    <submittedName>
        <fullName evidence="1">Uncharacterized protein</fullName>
    </submittedName>
</protein>
<dbReference type="EMBL" id="AP000601">
    <property type="protein sequence ID" value="BAB01439.1"/>
    <property type="molecule type" value="Genomic_DNA"/>
</dbReference>
<reference evidence="1" key="1">
    <citation type="journal article" date="2000" name="DNA Res.">
        <title>Structural analysis of Arabidopsis thaliana chromosome 3. II. Sequence features of the 4,251,695 bp regions covered by 90 P1, TAC and BAC clones.</title>
        <authorList>
            <person name="Nakamura Y."/>
        </authorList>
    </citation>
    <scope>NUCLEOTIDE SEQUENCE [LARGE SCALE GENOMIC DNA]</scope>
</reference>
<accession>Q9LJG0</accession>
<name>Q9LJG0_ARATH</name>
<dbReference type="AlphaFoldDB" id="Q9LJG0"/>
<evidence type="ECO:0000313" key="1">
    <source>
        <dbReference type="EMBL" id="BAB01439.1"/>
    </source>
</evidence>
<sequence>MKFNEIYQKTELQKLYDEERNAFRKRSKENIVKRRTKTRIEITDG</sequence>